<proteinExistence type="predicted"/>
<dbReference type="KEGG" id="xdo:XDD1_2160"/>
<evidence type="ECO:0000313" key="3">
    <source>
        <dbReference type="Proteomes" id="UP000032721"/>
    </source>
</evidence>
<evidence type="ECO:0000313" key="4">
    <source>
        <dbReference type="Proteomes" id="UP000324170"/>
    </source>
</evidence>
<dbReference type="STRING" id="351671.XDD1_2160"/>
<name>A0A068QSU7_9GAMM</name>
<dbReference type="InterPro" id="IPR007344">
    <property type="entry name" value="GrpB/CoaE"/>
</dbReference>
<dbReference type="RefSeq" id="WP_045970809.1">
    <property type="nucleotide sequence ID" value="NZ_CAWMED010000001.1"/>
</dbReference>
<dbReference type="EMBL" id="FO704550">
    <property type="protein sequence ID" value="CDG17859.1"/>
    <property type="molecule type" value="Genomic_DNA"/>
</dbReference>
<keyword evidence="4" id="KW-1185">Reference proteome</keyword>
<evidence type="ECO:0000313" key="2">
    <source>
        <dbReference type="EMBL" id="TYP03626.1"/>
    </source>
</evidence>
<gene>
    <name evidence="2" type="ORF">LY16_02337</name>
    <name evidence="1" type="ORF">XDD1_2160</name>
</gene>
<accession>A0A068QSU7</accession>
<dbReference type="AlphaFoldDB" id="A0A068QSU7"/>
<dbReference type="EMBL" id="VNHN01000037">
    <property type="protein sequence ID" value="TYP03626.1"/>
    <property type="molecule type" value="Genomic_DNA"/>
</dbReference>
<evidence type="ECO:0000313" key="1">
    <source>
        <dbReference type="EMBL" id="CDG17859.1"/>
    </source>
</evidence>
<dbReference type="SUPFAM" id="SSF81301">
    <property type="entry name" value="Nucleotidyltransferase"/>
    <property type="match status" value="1"/>
</dbReference>
<dbReference type="HOGENOM" id="CLU_086407_1_0_6"/>
<dbReference type="Proteomes" id="UP000324170">
    <property type="component" value="Unassembled WGS sequence"/>
</dbReference>
<sequence length="211" mass="24666">MSDKLVSLKPLIMSFCKGDPNENPWVNGIKRIPEPIIVVPYDTEWDNIYNEEKNKIQQQLQEKIISIAHIGSTAVPGLPAKPIIDIDLIVADPSQEIDYIPALEKLGYVLRIREPSWYQHRMLRLDSPRVNLHIFGEHCPEYIRHLLFRNWLRNHENDRQRYEIAKLAAIEGAVHVMDYNNNKNQVIKDIYEKIFNNIDNCLSELDISHYA</sequence>
<dbReference type="PANTHER" id="PTHR34822:SF1">
    <property type="entry name" value="GRPB FAMILY PROTEIN"/>
    <property type="match status" value="1"/>
</dbReference>
<organism evidence="1 3">
    <name type="scientific">Xenorhabdus doucetiae</name>
    <dbReference type="NCBI Taxonomy" id="351671"/>
    <lineage>
        <taxon>Bacteria</taxon>
        <taxon>Pseudomonadati</taxon>
        <taxon>Pseudomonadota</taxon>
        <taxon>Gammaproteobacteria</taxon>
        <taxon>Enterobacterales</taxon>
        <taxon>Morganellaceae</taxon>
        <taxon>Xenorhabdus</taxon>
    </lineage>
</organism>
<dbReference type="Gene3D" id="3.30.460.10">
    <property type="entry name" value="Beta Polymerase, domain 2"/>
    <property type="match status" value="1"/>
</dbReference>
<dbReference type="InterPro" id="IPR043519">
    <property type="entry name" value="NT_sf"/>
</dbReference>
<dbReference type="Pfam" id="PF04229">
    <property type="entry name" value="GrpB"/>
    <property type="match status" value="1"/>
</dbReference>
<reference evidence="2 4" key="2">
    <citation type="submission" date="2019-07" db="EMBL/GenBank/DDBJ databases">
        <title>Genomic Encyclopedia of Type Strains, Phase I: the one thousand microbial genomes (KMG-I) project.</title>
        <authorList>
            <person name="Kyrpides N."/>
        </authorList>
    </citation>
    <scope>NUCLEOTIDE SEQUENCE [LARGE SCALE GENOMIC DNA]</scope>
    <source>
        <strain evidence="2 4">DSM 17909</strain>
    </source>
</reference>
<dbReference type="OrthoDB" id="9799092at2"/>
<dbReference type="Proteomes" id="UP000032721">
    <property type="component" value="Chromosome"/>
</dbReference>
<reference evidence="1 3" key="1">
    <citation type="submission" date="2013-07" db="EMBL/GenBank/DDBJ databases">
        <authorList>
            <person name="Genoscope - CEA"/>
        </authorList>
    </citation>
    <scope>NUCLEOTIDE SEQUENCE [LARGE SCALE GENOMIC DNA]</scope>
    <source>
        <strain evidence="1">FRM16</strain>
        <strain evidence="3">FRM16 / DSM 17909</strain>
    </source>
</reference>
<dbReference type="PANTHER" id="PTHR34822">
    <property type="entry name" value="GRPB DOMAIN PROTEIN (AFU_ORTHOLOGUE AFUA_1G01530)"/>
    <property type="match status" value="1"/>
</dbReference>
<protein>
    <submittedName>
        <fullName evidence="2">GrpB-like predicted nucleotidyltransferase (UPF0157 family)</fullName>
    </submittedName>
</protein>